<accession>A0A4P8ITL6</accession>
<dbReference type="EMBL" id="CP040078">
    <property type="protein sequence ID" value="QCP52462.1"/>
    <property type="molecule type" value="Genomic_DNA"/>
</dbReference>
<dbReference type="AlphaFoldDB" id="A0A4P8ITL6"/>
<reference evidence="1 2" key="1">
    <citation type="submission" date="2019-05" db="EMBL/GenBank/DDBJ databases">
        <title>Burkholderia sp. DHOD12, isolated from subtropical forest soil.</title>
        <authorList>
            <person name="Gao Z.-H."/>
            <person name="Qiu L.-H."/>
        </authorList>
    </citation>
    <scope>NUCLEOTIDE SEQUENCE [LARGE SCALE GENOMIC DNA]</scope>
    <source>
        <strain evidence="1 2">DHOD12</strain>
    </source>
</reference>
<organism evidence="1 2">
    <name type="scientific">Trinickia violacea</name>
    <dbReference type="NCBI Taxonomy" id="2571746"/>
    <lineage>
        <taxon>Bacteria</taxon>
        <taxon>Pseudomonadati</taxon>
        <taxon>Pseudomonadota</taxon>
        <taxon>Betaproteobacteria</taxon>
        <taxon>Burkholderiales</taxon>
        <taxon>Burkholderiaceae</taxon>
        <taxon>Trinickia</taxon>
    </lineage>
</organism>
<dbReference type="Proteomes" id="UP000298656">
    <property type="component" value="Chromosome 2"/>
</dbReference>
<evidence type="ECO:0000313" key="1">
    <source>
        <dbReference type="EMBL" id="QCP52462.1"/>
    </source>
</evidence>
<protein>
    <submittedName>
        <fullName evidence="1">Uncharacterized protein</fullName>
    </submittedName>
</protein>
<keyword evidence="2" id="KW-1185">Reference proteome</keyword>
<gene>
    <name evidence="1" type="ORF">FAZ95_25165</name>
</gene>
<proteinExistence type="predicted"/>
<evidence type="ECO:0000313" key="2">
    <source>
        <dbReference type="Proteomes" id="UP000298656"/>
    </source>
</evidence>
<sequence length="73" mass="7795">MLSAHEIATLLRLRNTPTGAIASTPDVLALQEISLVQRVTSELGEAKYTLTAAGKALLRRLSAAAHATRWRAA</sequence>
<dbReference type="KEGG" id="tvl:FAZ95_25165"/>
<name>A0A4P8ITL6_9BURK</name>